<dbReference type="GO" id="GO:0005634">
    <property type="term" value="C:nucleus"/>
    <property type="evidence" value="ECO:0007669"/>
    <property type="project" value="UniProtKB-ARBA"/>
</dbReference>
<dbReference type="CDD" id="cd18808">
    <property type="entry name" value="SF1_C_Upf1"/>
    <property type="match status" value="2"/>
</dbReference>
<dbReference type="SMART" id="SM00427">
    <property type="entry name" value="H2B"/>
    <property type="match status" value="1"/>
</dbReference>
<dbReference type="GO" id="GO:0046982">
    <property type="term" value="F:protein heterodimerization activity"/>
    <property type="evidence" value="ECO:0007669"/>
    <property type="project" value="InterPro"/>
</dbReference>
<evidence type="ECO:0000256" key="6">
    <source>
        <dbReference type="ARBA" id="ARBA00022840"/>
    </source>
</evidence>
<feature type="compositionally biased region" description="Polar residues" evidence="7">
    <location>
        <begin position="1455"/>
        <end position="1477"/>
    </location>
</feature>
<feature type="domain" description="DNA2/NAM7 helicase helicase" evidence="9">
    <location>
        <begin position="813"/>
        <end position="1052"/>
    </location>
</feature>
<evidence type="ECO:0000313" key="12">
    <source>
        <dbReference type="Proteomes" id="UP001175271"/>
    </source>
</evidence>
<evidence type="ECO:0000256" key="3">
    <source>
        <dbReference type="ARBA" id="ARBA00022741"/>
    </source>
</evidence>
<dbReference type="GO" id="GO:0005524">
    <property type="term" value="F:ATP binding"/>
    <property type="evidence" value="ECO:0007669"/>
    <property type="project" value="UniProtKB-KW"/>
</dbReference>
<dbReference type="InterPro" id="IPR041679">
    <property type="entry name" value="DNA2/NAM7-like_C"/>
</dbReference>
<evidence type="ECO:0000259" key="9">
    <source>
        <dbReference type="Pfam" id="PF13086"/>
    </source>
</evidence>
<dbReference type="InterPro" id="IPR000558">
    <property type="entry name" value="Histone_H2B"/>
</dbReference>
<dbReference type="CDD" id="cd22910">
    <property type="entry name" value="HFD_H2B"/>
    <property type="match status" value="1"/>
</dbReference>
<feature type="region of interest" description="Disordered" evidence="7">
    <location>
        <begin position="1397"/>
        <end position="1661"/>
    </location>
</feature>
<evidence type="ECO:0000256" key="4">
    <source>
        <dbReference type="ARBA" id="ARBA00022801"/>
    </source>
</evidence>
<keyword evidence="12" id="KW-1185">Reference proteome</keyword>
<name>A0AA39HJ62_9BILA</name>
<dbReference type="GO" id="GO:0003677">
    <property type="term" value="F:DNA binding"/>
    <property type="evidence" value="ECO:0007669"/>
    <property type="project" value="InterPro"/>
</dbReference>
<feature type="compositionally biased region" description="Basic and acidic residues" evidence="7">
    <location>
        <begin position="1645"/>
        <end position="1661"/>
    </location>
</feature>
<dbReference type="Gene3D" id="3.40.50.300">
    <property type="entry name" value="P-loop containing nucleotide triphosphate hydrolases"/>
    <property type="match status" value="4"/>
</dbReference>
<evidence type="ECO:0000256" key="1">
    <source>
        <dbReference type="ARBA" id="ARBA00006846"/>
    </source>
</evidence>
<accession>A0AA39HJ62</accession>
<evidence type="ECO:0000259" key="8">
    <source>
        <dbReference type="Pfam" id="PF00125"/>
    </source>
</evidence>
<feature type="domain" description="Core Histone H2A/H2B/H3" evidence="8">
    <location>
        <begin position="137"/>
        <end position="213"/>
    </location>
</feature>
<comment type="similarity">
    <text evidence="2">Belongs to the DNA2/NAM7 helicase family.</text>
</comment>
<evidence type="ECO:0008006" key="13">
    <source>
        <dbReference type="Google" id="ProtNLM"/>
    </source>
</evidence>
<feature type="compositionally biased region" description="Acidic residues" evidence="7">
    <location>
        <begin position="1632"/>
        <end position="1644"/>
    </location>
</feature>
<organism evidence="11 12">
    <name type="scientific">Steinernema hermaphroditum</name>
    <dbReference type="NCBI Taxonomy" id="289476"/>
    <lineage>
        <taxon>Eukaryota</taxon>
        <taxon>Metazoa</taxon>
        <taxon>Ecdysozoa</taxon>
        <taxon>Nematoda</taxon>
        <taxon>Chromadorea</taxon>
        <taxon>Rhabditida</taxon>
        <taxon>Tylenchina</taxon>
        <taxon>Panagrolaimomorpha</taxon>
        <taxon>Strongyloidoidea</taxon>
        <taxon>Steinernematidae</taxon>
        <taxon>Steinernema</taxon>
    </lineage>
</organism>
<keyword evidence="4" id="KW-0378">Hydrolase</keyword>
<dbReference type="SUPFAM" id="SSF47113">
    <property type="entry name" value="Histone-fold"/>
    <property type="match status" value="1"/>
</dbReference>
<feature type="compositionally biased region" description="Polar residues" evidence="7">
    <location>
        <begin position="101"/>
        <end position="112"/>
    </location>
</feature>
<dbReference type="Pfam" id="PF13086">
    <property type="entry name" value="AAA_11"/>
    <property type="match status" value="2"/>
</dbReference>
<evidence type="ECO:0000313" key="11">
    <source>
        <dbReference type="EMBL" id="KAK0405582.1"/>
    </source>
</evidence>
<feature type="domain" description="DNA2/NAM7 helicase-like C-terminal" evidence="10">
    <location>
        <begin position="1067"/>
        <end position="1219"/>
    </location>
</feature>
<feature type="compositionally biased region" description="Basic and acidic residues" evidence="7">
    <location>
        <begin position="41"/>
        <end position="56"/>
    </location>
</feature>
<feature type="domain" description="DNA2/NAM7 helicase helicase" evidence="9">
    <location>
        <begin position="2150"/>
        <end position="2372"/>
    </location>
</feature>
<dbReference type="InterPro" id="IPR041677">
    <property type="entry name" value="DNA2/NAM7_AAA_11"/>
</dbReference>
<dbReference type="FunFam" id="1.10.20.10:FF:000043">
    <property type="entry name" value="Histone H2B"/>
    <property type="match status" value="1"/>
</dbReference>
<evidence type="ECO:0000256" key="2">
    <source>
        <dbReference type="ARBA" id="ARBA00007913"/>
    </source>
</evidence>
<feature type="compositionally biased region" description="Polar residues" evidence="7">
    <location>
        <begin position="71"/>
        <end position="88"/>
    </location>
</feature>
<dbReference type="PANTHER" id="PTHR43788">
    <property type="entry name" value="DNA2/NAM7 HELICASE FAMILY MEMBER"/>
    <property type="match status" value="1"/>
</dbReference>
<proteinExistence type="inferred from homology"/>
<reference evidence="11" key="1">
    <citation type="submission" date="2023-06" db="EMBL/GenBank/DDBJ databases">
        <title>Genomic analysis of the entomopathogenic nematode Steinernema hermaphroditum.</title>
        <authorList>
            <person name="Schwarz E.M."/>
            <person name="Heppert J.K."/>
            <person name="Baniya A."/>
            <person name="Schwartz H.T."/>
            <person name="Tan C.-H."/>
            <person name="Antoshechkin I."/>
            <person name="Sternberg P.W."/>
            <person name="Goodrich-Blair H."/>
            <person name="Dillman A.R."/>
        </authorList>
    </citation>
    <scope>NUCLEOTIDE SEQUENCE</scope>
    <source>
        <strain evidence="11">PS9179</strain>
        <tissue evidence="11">Whole animal</tissue>
    </source>
</reference>
<dbReference type="GO" id="GO:0030527">
    <property type="term" value="F:structural constituent of chromatin"/>
    <property type="evidence" value="ECO:0007669"/>
    <property type="project" value="InterPro"/>
</dbReference>
<dbReference type="InterPro" id="IPR007125">
    <property type="entry name" value="H2A/H2B/H3"/>
</dbReference>
<dbReference type="InterPro" id="IPR009072">
    <property type="entry name" value="Histone-fold"/>
</dbReference>
<feature type="compositionally biased region" description="Basic and acidic residues" evidence="7">
    <location>
        <begin position="1402"/>
        <end position="1416"/>
    </location>
</feature>
<evidence type="ECO:0000256" key="5">
    <source>
        <dbReference type="ARBA" id="ARBA00022806"/>
    </source>
</evidence>
<keyword evidence="6" id="KW-0067">ATP-binding</keyword>
<sequence>MPRLNRSPFRTPPPPGEPAPMLPALANQDNTMKSEVTDADSPIKSEIPDTDSHMESKTPNLDSSIEKKIPNTDSPMKNETPNTDSLMENETPDLTYVPDTTGYSTGDSSGQWGDTPVRPMRGKPYQSKALFPKKIVKTKKRRTSKRAPHFSSYIYKVLRQVHPDLGMSTKAMGVMNNFVVDIFDRISKETAELVLHSKKSTVTCNDVKMACCLLLPGELAQHACAEGLKAADMGDPELQLAFNALSVAGVIGPSHSFRGGRNSFISGLGSNSVPIDPSVGHPYGECNSTERPGPASTVNPITRRKLYGDGFDNLREKLDLRQYIRVKFEQKLNPEDERPKGAGLDKLLAFSPNNELLAESARCLSAADFIQPKEDRNTIRKPDHERNYRDDRPQCAFLHPELGVMPPVLYRVIAQIDSHHLLCEVVFADSTLIMEMLQFVVLGSKSLEAPDFDRTGFSSNFVDVNDLVWIYDIYPFDGFEIAANEEYFLRAAYDYSASRTLFWASKAHCFLRSAEYNTAWGYVITDRGDSVITGSDEAVAIDQTGLVKYLGGIPTTGDIFRIDYVSDLDLATLKKVGGNPKFHAGFSIVLKPARRDEKVCVIAASIHTNETSAMTHPFRIPGALEAVEMQTRGYTIGKFTDAVLQQMDADAVIIPSTIQWQNEKCGKLTIKGGDANYSAFRGCKLATIVVPSVATILVKLETYKRSAKRNHCLNFTTFAADHTELQPKMKMIKRISEVNVSPIEMNPTDDILLKYMYTGNMCRHLKAHLMDQGPMNNRILTAIRQSYFMDTYDFDDSQVQRKPFVYNNQNLVLDEEQSIALEFVAKCQPRPAAVVIQACAGAGKTLCSVALMVETIRMDPNSVQFMCAPTNRAVDNMAYALSNCPEARPIRLFSKSALDKFENNEPKYSLNSVIQLMANHHKKYKLTDDEQNIVADYLKLCQQLDADSNDIAQMGDVRYHTSIDLKKRAESAVYNILVGRYRPNVILTTVDMGLRDMLSSQGSSICKQKFTRILIDEASQLDEPKLHAILSLNMSTSQLVLVGDPKQLPPYMVQSIPETLREMGGRSALDAVMGVERLPIVDLHIGYRMHYALLALTSSAFYNSSLVAAETGPWMAKQRLWKRMDIECPIMVGYVGGEENTNGTSKYNEKEAKIATALVREALAQGVKDEDIGVICLYNAQVRTVCRMLSNTAVEVSSVDSFQGREKDYVIVLTTRKEEMIDFVNRHFYKSAETRPTFVPITDRDLDQNPRESDAPRFGKGHPVLYRVMRIHEDEDLVVLQSTFENFLRKINRGDLVFLLLDSRCVCINDTIKQQVVNLQDVEQDSFVWVYDLEALAEAKCQFSLATRGEIVRPELPSVWFAKTVCFVGHSLASSDFKFEECSDSLMRVLTALVKTPQTNRPVERPAADRTPKQEVPRPAPLTKEPVEVKPPAPEVVPKSQPPAPKPTEAVKSPNPASTRAVNPQNPASTRALNPQNPMAVKPSTPQASDPIPGTSRSFVPPEPREPKYSFAPERAPTKHYSFAPESDSESEPFESVRAERPRPSVKRAPTAPSPASAPSRASAPENALPGFSFQQVRAQRPNAKKEPFRESNIPEREPPKPVRRQEEPKQERSQPPKEEKGLDVLNRDVLLSDEEDTDGETEDGADHLEPEMRHSQKKDVIRKLRSIDPRQINYSATMFFEKSKSKPRIAAAPRDPMARNYRPKRVLPPKKEGGFRNPIAYRVIAVDAFSNQLILESLFCEHFCTPGSQVNDVYCRQHIVLDADSLEAPDFTKSGFNIYDSAVNDIVCVYDILPYGGQQPDATVFERSCYDSNGEIVFKSFAHCFLKISIFKTLYGMANNEKTIITGIDEPVDFDNNLQISRSIGDSVHKGDMFRIDVLSQKIFKEISDMSMLRAGSELRYATGNGPSTMIIVAGTKLNNILDTYTRPFLDKHRLHIIEALDRQAAAFALGKYGEEMSARIELIDKSHPVKLTFNDEVSGTIAFVVRPGTTPDEKLKSEPELKIFIPQVGSFVIQMYGSPRRIFEVSAFYKKFVTNNRKLIMDNADSLIATAVDRSPNDDPAIRFLCNGGFARSMKRQAQQPIEASPTQYILDALRTGNFAKKYDDSFAMLGDIHIDQKMRFRDETLELDLEQQMCVKVAACMPEWPAVCVVDACAGAGKSLCSIAILKETVQREPQTIQLVCSAANRAVDNLAESLWRLGEEQVRAIRIYSDTQRAKLNFKEPEYGFNQVARRLAYHGLDFGVTKEEGDNLKDYIQCYEKLGRIAARPKGREDFDTIDNMKRRMRSLLPDVCEVIMRRYKPQVVLTTIDFFLNNCLNPFGNTLCRQSFSRVLIDEASQLEEARLVLLLNRNFETRQFVVVGDPEQLPPHYPSTYDQRLKDLFGRSTLELLHYDTDHVTRLNLTQVYRMHPLLLELTSNAFYDSKLHSRDGPWKKKEALWRFLSPDSPLKMITVNGTSVQDGTSQKNEKEANIAVQLVKGAIDDGVAQDDIGVICLYKGQQACVQKKLNEGHLRAVEVATVDSYQGREKDYIILLTTRSEYTTGDFFYSKKRSNVATSRAILGMVILCEERAVSTVQPWQNVFDFCKSRRLCEQR</sequence>
<dbReference type="InterPro" id="IPR047187">
    <property type="entry name" value="SF1_C_Upf1"/>
</dbReference>
<feature type="compositionally biased region" description="Low complexity" evidence="7">
    <location>
        <begin position="1548"/>
        <end position="1565"/>
    </location>
</feature>
<dbReference type="Pfam" id="PF00125">
    <property type="entry name" value="Histone"/>
    <property type="match status" value="1"/>
</dbReference>
<protein>
    <recommendedName>
        <fullName evidence="13">Histone H2A/H2B/H3 domain-containing protein</fullName>
    </recommendedName>
</protein>
<feature type="compositionally biased region" description="Basic and acidic residues" evidence="7">
    <location>
        <begin position="1584"/>
        <end position="1627"/>
    </location>
</feature>
<evidence type="ECO:0000259" key="10">
    <source>
        <dbReference type="Pfam" id="PF13087"/>
    </source>
</evidence>
<feature type="compositionally biased region" description="Pro residues" evidence="7">
    <location>
        <begin position="1429"/>
        <end position="1446"/>
    </location>
</feature>
<dbReference type="SUPFAM" id="SSF52540">
    <property type="entry name" value="P-loop containing nucleoside triphosphate hydrolases"/>
    <property type="match status" value="2"/>
</dbReference>
<dbReference type="GO" id="GO:0000786">
    <property type="term" value="C:nucleosome"/>
    <property type="evidence" value="ECO:0007669"/>
    <property type="project" value="InterPro"/>
</dbReference>
<comment type="similarity">
    <text evidence="1">Belongs to the histone H2B family.</text>
</comment>
<feature type="region of interest" description="Disordered" evidence="7">
    <location>
        <begin position="1"/>
        <end position="124"/>
    </location>
</feature>
<feature type="domain" description="DNA2/NAM7 helicase-like C-terminal" evidence="10">
    <location>
        <begin position="2387"/>
        <end position="2571"/>
    </location>
</feature>
<evidence type="ECO:0000256" key="7">
    <source>
        <dbReference type="SAM" id="MobiDB-lite"/>
    </source>
</evidence>
<dbReference type="Gene3D" id="1.10.20.10">
    <property type="entry name" value="Histone, subunit A"/>
    <property type="match status" value="1"/>
</dbReference>
<dbReference type="InterPro" id="IPR050534">
    <property type="entry name" value="Coronavir_polyprotein_1ab"/>
</dbReference>
<dbReference type="PANTHER" id="PTHR43788:SF16">
    <property type="entry name" value="HELICASE WITH ZINC FINGER 2"/>
    <property type="match status" value="1"/>
</dbReference>
<dbReference type="EMBL" id="JAUCMV010000004">
    <property type="protein sequence ID" value="KAK0405582.1"/>
    <property type="molecule type" value="Genomic_DNA"/>
</dbReference>
<feature type="compositionally biased region" description="Pro residues" evidence="7">
    <location>
        <begin position="10"/>
        <end position="21"/>
    </location>
</feature>
<dbReference type="Pfam" id="PF13087">
    <property type="entry name" value="AAA_12"/>
    <property type="match status" value="2"/>
</dbReference>
<dbReference type="PRINTS" id="PR00621">
    <property type="entry name" value="HISTONEH2B"/>
</dbReference>
<dbReference type="Proteomes" id="UP001175271">
    <property type="component" value="Unassembled WGS sequence"/>
</dbReference>
<dbReference type="GO" id="GO:0016787">
    <property type="term" value="F:hydrolase activity"/>
    <property type="evidence" value="ECO:0007669"/>
    <property type="project" value="UniProtKB-KW"/>
</dbReference>
<comment type="caution">
    <text evidence="11">The sequence shown here is derived from an EMBL/GenBank/DDBJ whole genome shotgun (WGS) entry which is preliminary data.</text>
</comment>
<keyword evidence="3" id="KW-0547">Nucleotide-binding</keyword>
<dbReference type="InterPro" id="IPR027417">
    <property type="entry name" value="P-loop_NTPase"/>
</dbReference>
<keyword evidence="5" id="KW-0347">Helicase</keyword>
<dbReference type="GO" id="GO:0043139">
    <property type="term" value="F:5'-3' DNA helicase activity"/>
    <property type="evidence" value="ECO:0007669"/>
    <property type="project" value="TreeGrafter"/>
</dbReference>
<gene>
    <name evidence="11" type="ORF">QR680_018070</name>
</gene>